<comment type="caution">
    <text evidence="4">The sequence shown here is derived from an EMBL/GenBank/DDBJ whole genome shotgun (WGS) entry which is preliminary data.</text>
</comment>
<reference evidence="4 5" key="1">
    <citation type="submission" date="2020-08" db="EMBL/GenBank/DDBJ databases">
        <authorList>
            <person name="Seo M.-J."/>
        </authorList>
    </citation>
    <scope>NUCLEOTIDE SEQUENCE [LARGE SCALE GENOMIC DNA]</scope>
    <source>
        <strain evidence="4 5">MBLA0160</strain>
    </source>
</reference>
<evidence type="ECO:0000256" key="1">
    <source>
        <dbReference type="SAM" id="Coils"/>
    </source>
</evidence>
<feature type="coiled-coil region" evidence="1">
    <location>
        <begin position="9"/>
        <end position="36"/>
    </location>
</feature>
<gene>
    <name evidence="4" type="ORF">H5V44_09940</name>
</gene>
<dbReference type="EMBL" id="JACKXD010000003">
    <property type="protein sequence ID" value="MBB6646603.1"/>
    <property type="molecule type" value="Genomic_DNA"/>
</dbReference>
<dbReference type="Pfam" id="PF25939">
    <property type="entry name" value="DUF7982"/>
    <property type="match status" value="1"/>
</dbReference>
<keyword evidence="2" id="KW-0812">Transmembrane</keyword>
<feature type="transmembrane region" description="Helical" evidence="2">
    <location>
        <begin position="65"/>
        <end position="83"/>
    </location>
</feature>
<keyword evidence="5" id="KW-1185">Reference proteome</keyword>
<keyword evidence="2" id="KW-1133">Transmembrane helix</keyword>
<keyword evidence="2" id="KW-0472">Membrane</keyword>
<feature type="domain" description="DUF7982" evidence="3">
    <location>
        <begin position="10"/>
        <end position="275"/>
    </location>
</feature>
<protein>
    <recommendedName>
        <fullName evidence="3">DUF7982 domain-containing protein</fullName>
    </recommendedName>
</protein>
<keyword evidence="1" id="KW-0175">Coiled coil</keyword>
<sequence length="275" mass="29568">MDDASDLDRDELTAVVEELRAENRRLREEYARARRSEYRRSAVALAVLGIVGVAGGVLFPVAREVLLVLGAVGLFGGVLTWYLTPERFVTATVGQSVYEAVAETGAALRDELGLADPSVYVPVDRDGESGVPVRLFVPQSPGYDLPDDEALSSLFVLPDSADRRGIAVRPTAARLVREFEQATTEPVADDPGTLVTQVGDAVVEQFELVDAADPEVHADDRRATVAIRGGVYDDATGFDQPVASFFGTAFALGLDRPVSVEVADADDRTLVTCEW</sequence>
<evidence type="ECO:0000313" key="4">
    <source>
        <dbReference type="EMBL" id="MBB6646603.1"/>
    </source>
</evidence>
<evidence type="ECO:0000256" key="2">
    <source>
        <dbReference type="SAM" id="Phobius"/>
    </source>
</evidence>
<dbReference type="Proteomes" id="UP000546257">
    <property type="component" value="Unassembled WGS sequence"/>
</dbReference>
<accession>A0A7J9SJP3</accession>
<evidence type="ECO:0000259" key="3">
    <source>
        <dbReference type="Pfam" id="PF25939"/>
    </source>
</evidence>
<organism evidence="4 5">
    <name type="scientific">Halobellus ruber</name>
    <dbReference type="NCBI Taxonomy" id="2761102"/>
    <lineage>
        <taxon>Archaea</taxon>
        <taxon>Methanobacteriati</taxon>
        <taxon>Methanobacteriota</taxon>
        <taxon>Stenosarchaea group</taxon>
        <taxon>Halobacteria</taxon>
        <taxon>Halobacteriales</taxon>
        <taxon>Haloferacaceae</taxon>
        <taxon>Halobellus</taxon>
    </lineage>
</organism>
<name>A0A7J9SJP3_9EURY</name>
<dbReference type="InterPro" id="IPR058288">
    <property type="entry name" value="DUF7982"/>
</dbReference>
<evidence type="ECO:0000313" key="5">
    <source>
        <dbReference type="Proteomes" id="UP000546257"/>
    </source>
</evidence>
<proteinExistence type="predicted"/>
<feature type="transmembrane region" description="Helical" evidence="2">
    <location>
        <begin position="42"/>
        <end position="59"/>
    </location>
</feature>
<dbReference type="AlphaFoldDB" id="A0A7J9SJP3"/>